<comment type="function">
    <text evidence="6">May play a role in fatty acid biosynthesis and insulin sensitivity.</text>
</comment>
<evidence type="ECO:0000256" key="3">
    <source>
        <dbReference type="ARBA" id="ARBA00022946"/>
    </source>
</evidence>
<keyword evidence="9" id="KW-1185">Reference proteome</keyword>
<dbReference type="Pfam" id="PF00378">
    <property type="entry name" value="ECH_1"/>
    <property type="match status" value="1"/>
</dbReference>
<evidence type="ECO:0000313" key="8">
    <source>
        <dbReference type="EMBL" id="VDL76314.1"/>
    </source>
</evidence>
<dbReference type="GO" id="GO:0016836">
    <property type="term" value="F:hydro-lyase activity"/>
    <property type="evidence" value="ECO:0007669"/>
    <property type="project" value="TreeGrafter"/>
</dbReference>
<dbReference type="PANTHER" id="PTHR43602">
    <property type="match status" value="1"/>
</dbReference>
<reference evidence="8 9" key="2">
    <citation type="submission" date="2018-11" db="EMBL/GenBank/DDBJ databases">
        <authorList>
            <consortium name="Pathogen Informatics"/>
        </authorList>
    </citation>
    <scope>NUCLEOTIDE SEQUENCE [LARGE SCALE GENOMIC DNA]</scope>
</reference>
<organism evidence="10">
    <name type="scientific">Nippostrongylus brasiliensis</name>
    <name type="common">Rat hookworm</name>
    <dbReference type="NCBI Taxonomy" id="27835"/>
    <lineage>
        <taxon>Eukaryota</taxon>
        <taxon>Metazoa</taxon>
        <taxon>Ecdysozoa</taxon>
        <taxon>Nematoda</taxon>
        <taxon>Chromadorea</taxon>
        <taxon>Rhabditida</taxon>
        <taxon>Rhabditina</taxon>
        <taxon>Rhabditomorpha</taxon>
        <taxon>Strongyloidea</taxon>
        <taxon>Heligmosomidae</taxon>
        <taxon>Nippostrongylus</taxon>
    </lineage>
</organism>
<dbReference type="STRING" id="27835.A0A158R0X9"/>
<keyword evidence="4" id="KW-0443">Lipid metabolism</keyword>
<keyword evidence="5" id="KW-0496">Mitochondrion</keyword>
<dbReference type="InterPro" id="IPR001753">
    <property type="entry name" value="Enoyl-CoA_hydra/iso"/>
</dbReference>
<evidence type="ECO:0000256" key="5">
    <source>
        <dbReference type="ARBA" id="ARBA00023128"/>
    </source>
</evidence>
<dbReference type="GO" id="GO:0005739">
    <property type="term" value="C:mitochondrion"/>
    <property type="evidence" value="ECO:0007669"/>
    <property type="project" value="UniProtKB-SubCell"/>
</dbReference>
<name>A0A158R0X9_NIPBR</name>
<protein>
    <recommendedName>
        <fullName evidence="7">Enoyl-CoA hydratase domain-containing protein 3, mitochondrial</fullName>
    </recommendedName>
</protein>
<dbReference type="EMBL" id="UYSL01020839">
    <property type="protein sequence ID" value="VDL76314.1"/>
    <property type="molecule type" value="Genomic_DNA"/>
</dbReference>
<evidence type="ECO:0000313" key="9">
    <source>
        <dbReference type="Proteomes" id="UP000271162"/>
    </source>
</evidence>
<evidence type="ECO:0000313" key="10">
    <source>
        <dbReference type="WBParaSite" id="NBR_0001272401-mRNA-1"/>
    </source>
</evidence>
<comment type="subcellular location">
    <subcellularLocation>
        <location evidence="1">Mitochondrion</location>
    </subcellularLocation>
</comment>
<evidence type="ECO:0000256" key="4">
    <source>
        <dbReference type="ARBA" id="ARBA00023098"/>
    </source>
</evidence>
<dbReference type="InterPro" id="IPR014748">
    <property type="entry name" value="Enoyl-CoA_hydra_C"/>
</dbReference>
<dbReference type="SUPFAM" id="SSF52096">
    <property type="entry name" value="ClpP/crotonase"/>
    <property type="match status" value="1"/>
</dbReference>
<dbReference type="OMA" id="KVIIISX"/>
<reference evidence="10" key="1">
    <citation type="submission" date="2016-04" db="UniProtKB">
        <authorList>
            <consortium name="WormBaseParasite"/>
        </authorList>
    </citation>
    <scope>IDENTIFICATION</scope>
</reference>
<dbReference type="Proteomes" id="UP000271162">
    <property type="component" value="Unassembled WGS sequence"/>
</dbReference>
<dbReference type="Gene3D" id="1.10.12.10">
    <property type="entry name" value="Lyase 2-enoyl-coa Hydratase, Chain A, domain 2"/>
    <property type="match status" value="1"/>
</dbReference>
<dbReference type="GO" id="GO:0006631">
    <property type="term" value="P:fatty acid metabolic process"/>
    <property type="evidence" value="ECO:0007669"/>
    <property type="project" value="UniProtKB-KW"/>
</dbReference>
<dbReference type="WBParaSite" id="NBR_0001272401-mRNA-1">
    <property type="protein sequence ID" value="NBR_0001272401-mRNA-1"/>
    <property type="gene ID" value="NBR_0001272401"/>
</dbReference>
<keyword evidence="3" id="KW-0809">Transit peptide</keyword>
<evidence type="ECO:0000256" key="1">
    <source>
        <dbReference type="ARBA" id="ARBA00004173"/>
    </source>
</evidence>
<dbReference type="InterPro" id="IPR029045">
    <property type="entry name" value="ClpP/crotonase-like_dom_sf"/>
</dbReference>
<evidence type="ECO:0000256" key="6">
    <source>
        <dbReference type="ARBA" id="ARBA00037410"/>
    </source>
</evidence>
<sequence length="172" mass="18607">MLVFDSKLNCFTKAEAGADLHQRIFDQCSKLMLFMRSMELPVIAEVRGVAAAAGCQLVASCDVVVAAENSKFMVPGQKVGLFCSTPGIALARAVPQKVALDMLLTAEAIDAPAALRCGLVSRVVPEDQVKFEALRVAEQIGQHSRSVTAFGKAFFYSQVELGVNEAYRLPRR</sequence>
<dbReference type="InterPro" id="IPR052377">
    <property type="entry name" value="Mitochondrial_ECH-domain"/>
</dbReference>
<gene>
    <name evidence="8" type="ORF">NBR_LOCUS12725</name>
</gene>
<dbReference type="CDD" id="cd06558">
    <property type="entry name" value="crotonase-like"/>
    <property type="match status" value="1"/>
</dbReference>
<keyword evidence="2" id="KW-0276">Fatty acid metabolism</keyword>
<evidence type="ECO:0000256" key="7">
    <source>
        <dbReference type="ARBA" id="ARBA00040545"/>
    </source>
</evidence>
<dbReference type="PANTHER" id="PTHR43602:SF1">
    <property type="entry name" value="ENOYL-COA HYDRATASE DOMAIN-CONTAINING PROTEIN 3, MITOCHONDRIAL"/>
    <property type="match status" value="1"/>
</dbReference>
<proteinExistence type="predicted"/>
<accession>A0A158R0X9</accession>
<dbReference type="AlphaFoldDB" id="A0A158R0X9"/>
<evidence type="ECO:0000256" key="2">
    <source>
        <dbReference type="ARBA" id="ARBA00022832"/>
    </source>
</evidence>
<dbReference type="Gene3D" id="3.90.226.10">
    <property type="entry name" value="2-enoyl-CoA Hydratase, Chain A, domain 1"/>
    <property type="match status" value="1"/>
</dbReference>